<reference evidence="1" key="1">
    <citation type="journal article" date="2020" name="Stud. Mycol.">
        <title>101 Dothideomycetes genomes: a test case for predicting lifestyles and emergence of pathogens.</title>
        <authorList>
            <person name="Haridas S."/>
            <person name="Albert R."/>
            <person name="Binder M."/>
            <person name="Bloem J."/>
            <person name="Labutti K."/>
            <person name="Salamov A."/>
            <person name="Andreopoulos B."/>
            <person name="Baker S."/>
            <person name="Barry K."/>
            <person name="Bills G."/>
            <person name="Bluhm B."/>
            <person name="Cannon C."/>
            <person name="Castanera R."/>
            <person name="Culley D."/>
            <person name="Daum C."/>
            <person name="Ezra D."/>
            <person name="Gonzalez J."/>
            <person name="Henrissat B."/>
            <person name="Kuo A."/>
            <person name="Liang C."/>
            <person name="Lipzen A."/>
            <person name="Lutzoni F."/>
            <person name="Magnuson J."/>
            <person name="Mondo S."/>
            <person name="Nolan M."/>
            <person name="Ohm R."/>
            <person name="Pangilinan J."/>
            <person name="Park H.-J."/>
            <person name="Ramirez L."/>
            <person name="Alfaro M."/>
            <person name="Sun H."/>
            <person name="Tritt A."/>
            <person name="Yoshinaga Y."/>
            <person name="Zwiers L.-H."/>
            <person name="Turgeon B."/>
            <person name="Goodwin S."/>
            <person name="Spatafora J."/>
            <person name="Crous P."/>
            <person name="Grigoriev I."/>
        </authorList>
    </citation>
    <scope>NUCLEOTIDE SEQUENCE</scope>
    <source>
        <strain evidence="1">CBS 116005</strain>
    </source>
</reference>
<dbReference type="Proteomes" id="UP000799436">
    <property type="component" value="Unassembled WGS sequence"/>
</dbReference>
<protein>
    <submittedName>
        <fullName evidence="1">Uncharacterized protein</fullName>
    </submittedName>
</protein>
<proteinExistence type="predicted"/>
<dbReference type="PANTHER" id="PTHR42085">
    <property type="entry name" value="F-BOX DOMAIN-CONTAINING PROTEIN"/>
    <property type="match status" value="1"/>
</dbReference>
<keyword evidence="2" id="KW-1185">Reference proteome</keyword>
<evidence type="ECO:0000313" key="1">
    <source>
        <dbReference type="EMBL" id="KAF2771331.1"/>
    </source>
</evidence>
<organism evidence="1 2">
    <name type="scientific">Teratosphaeria nubilosa</name>
    <dbReference type="NCBI Taxonomy" id="161662"/>
    <lineage>
        <taxon>Eukaryota</taxon>
        <taxon>Fungi</taxon>
        <taxon>Dikarya</taxon>
        <taxon>Ascomycota</taxon>
        <taxon>Pezizomycotina</taxon>
        <taxon>Dothideomycetes</taxon>
        <taxon>Dothideomycetidae</taxon>
        <taxon>Mycosphaerellales</taxon>
        <taxon>Teratosphaeriaceae</taxon>
        <taxon>Teratosphaeria</taxon>
    </lineage>
</organism>
<evidence type="ECO:0000313" key="2">
    <source>
        <dbReference type="Proteomes" id="UP000799436"/>
    </source>
</evidence>
<dbReference type="AlphaFoldDB" id="A0A6G1LEG3"/>
<dbReference type="PANTHER" id="PTHR42085:SF1">
    <property type="entry name" value="F-BOX DOMAIN-CONTAINING PROTEIN"/>
    <property type="match status" value="1"/>
</dbReference>
<dbReference type="InterPro" id="IPR038883">
    <property type="entry name" value="AN11006-like"/>
</dbReference>
<name>A0A6G1LEG3_9PEZI</name>
<gene>
    <name evidence="1" type="ORF">EJ03DRAFT_381521</name>
</gene>
<dbReference type="EMBL" id="ML995820">
    <property type="protein sequence ID" value="KAF2771331.1"/>
    <property type="molecule type" value="Genomic_DNA"/>
</dbReference>
<sequence>MLFTLPASGVRFCHTSRWSLLEPASPLRFGLVSRVYHESFAFDKWRVPNPLLEYYTSPPSELLRPPLINRQFYLEDMPVFFGTNNFYFDVPSTMYKFLARISTERKQHIRQISFVHHNVISIWTPAACRQLHRQLQSLPGLRRLNISIDEQDWLTKVNKERNERQRARCGEGPIEMYTELTNMPGIKELMELGGLDEVNFHGNCAATEQLLKSNMLKSMAEKKAEAANRE</sequence>
<accession>A0A6G1LEG3</accession>
<dbReference type="OrthoDB" id="3650836at2759"/>